<dbReference type="AlphaFoldDB" id="A0A2P5D1L5"/>
<keyword evidence="1" id="KW-1133">Transmembrane helix</keyword>
<dbReference type="EMBL" id="JXTB01000074">
    <property type="protein sequence ID" value="PON67125.1"/>
    <property type="molecule type" value="Genomic_DNA"/>
</dbReference>
<keyword evidence="3" id="KW-1185">Reference proteome</keyword>
<evidence type="ECO:0000313" key="3">
    <source>
        <dbReference type="Proteomes" id="UP000237105"/>
    </source>
</evidence>
<keyword evidence="1" id="KW-0812">Transmembrane</keyword>
<name>A0A2P5D1L5_PARAD</name>
<dbReference type="Proteomes" id="UP000237105">
    <property type="component" value="Unassembled WGS sequence"/>
</dbReference>
<reference evidence="3" key="1">
    <citation type="submission" date="2016-06" db="EMBL/GenBank/DDBJ databases">
        <title>Parallel loss of symbiosis genes in relatives of nitrogen-fixing non-legume Parasponia.</title>
        <authorList>
            <person name="Van Velzen R."/>
            <person name="Holmer R."/>
            <person name="Bu F."/>
            <person name="Rutten L."/>
            <person name="Van Zeijl A."/>
            <person name="Liu W."/>
            <person name="Santuari L."/>
            <person name="Cao Q."/>
            <person name="Sharma T."/>
            <person name="Shen D."/>
            <person name="Roswanjaya Y."/>
            <person name="Wardhani T."/>
            <person name="Kalhor M.S."/>
            <person name="Jansen J."/>
            <person name="Van den Hoogen J."/>
            <person name="Gungor B."/>
            <person name="Hartog M."/>
            <person name="Hontelez J."/>
            <person name="Verver J."/>
            <person name="Yang W.-C."/>
            <person name="Schijlen E."/>
            <person name="Repin R."/>
            <person name="Schilthuizen M."/>
            <person name="Schranz E."/>
            <person name="Heidstra R."/>
            <person name="Miyata K."/>
            <person name="Fedorova E."/>
            <person name="Kohlen W."/>
            <person name="Bisseling T."/>
            <person name="Smit S."/>
            <person name="Geurts R."/>
        </authorList>
    </citation>
    <scope>NUCLEOTIDE SEQUENCE [LARGE SCALE GENOMIC DNA]</scope>
    <source>
        <strain evidence="3">cv. WU1-14</strain>
    </source>
</reference>
<gene>
    <name evidence="2" type="ORF">PanWU01x14_105220</name>
</gene>
<evidence type="ECO:0000313" key="2">
    <source>
        <dbReference type="EMBL" id="PON67125.1"/>
    </source>
</evidence>
<organism evidence="2 3">
    <name type="scientific">Parasponia andersonii</name>
    <name type="common">Sponia andersonii</name>
    <dbReference type="NCBI Taxonomy" id="3476"/>
    <lineage>
        <taxon>Eukaryota</taxon>
        <taxon>Viridiplantae</taxon>
        <taxon>Streptophyta</taxon>
        <taxon>Embryophyta</taxon>
        <taxon>Tracheophyta</taxon>
        <taxon>Spermatophyta</taxon>
        <taxon>Magnoliopsida</taxon>
        <taxon>eudicotyledons</taxon>
        <taxon>Gunneridae</taxon>
        <taxon>Pentapetalae</taxon>
        <taxon>rosids</taxon>
        <taxon>fabids</taxon>
        <taxon>Rosales</taxon>
        <taxon>Cannabaceae</taxon>
        <taxon>Parasponia</taxon>
    </lineage>
</organism>
<proteinExistence type="predicted"/>
<feature type="transmembrane region" description="Helical" evidence="1">
    <location>
        <begin position="6"/>
        <end position="23"/>
    </location>
</feature>
<evidence type="ECO:0008006" key="4">
    <source>
        <dbReference type="Google" id="ProtNLM"/>
    </source>
</evidence>
<sequence>MDKYDYITIRTSMLFIFCVFAFLPQVKGLPIKKTALIWGKHWFWKRMVTTSADSDVHGGHGSLSFHMQILKYKK</sequence>
<evidence type="ECO:0000256" key="1">
    <source>
        <dbReference type="SAM" id="Phobius"/>
    </source>
</evidence>
<comment type="caution">
    <text evidence="2">The sequence shown here is derived from an EMBL/GenBank/DDBJ whole genome shotgun (WGS) entry which is preliminary data.</text>
</comment>
<accession>A0A2P5D1L5</accession>
<protein>
    <recommendedName>
        <fullName evidence="4">Transmembrane protein</fullName>
    </recommendedName>
</protein>
<keyword evidence="1" id="KW-0472">Membrane</keyword>